<protein>
    <recommendedName>
        <fullName evidence="4">SRP54-type proteins GTP-binding domain-containing protein</fullName>
    </recommendedName>
</protein>
<sequence length="484" mass="51904">MELKRIIARDTRSANEKAIQMYGQDVLIISSHKVDNQIELVVAVETAPEVPPVASANDFKPLPVLGAESVHVAEKPAGHAFAKVFESQMGSSVEEGSSGTPESAEHDMVMDALTALSRRVVSHPAPSAVAEPALVKTAAAAPIAPVTSPMAAAPAEMAHDFRRSQETVELLRQEMSALRQEFALSRQMAVWQGGQGLSPEIDQLWNQLLELGMPARLRSLLLDSVRNLHSVEEARGMVFQLLSAALKRPGVTAPQQGAHALCGPSGAGKTLMVVRLAKQASLSLDAEQQAIISYCDQRPGAWSQLQVLAAQTGIECYKASDAQTLKLLLDELSGRKAIWIDTPGTDFLSHAQALHAAVPNVQLHAVLPVDATVTSVQKVLESATVPWSSLMLSKFDEAAHPWPLIQGLCNSTLGVSMISHGAMLSHPSTGFDPEQLIEMALSPLGTMPMVMPKKKTSRKRVSPLESTPKEVVKRSRSTAKVLNA</sequence>
<dbReference type="GO" id="GO:0006614">
    <property type="term" value="P:SRP-dependent cotranslational protein targeting to membrane"/>
    <property type="evidence" value="ECO:0007669"/>
    <property type="project" value="InterPro"/>
</dbReference>
<dbReference type="Pfam" id="PF00448">
    <property type="entry name" value="SRP54"/>
    <property type="match status" value="1"/>
</dbReference>
<dbReference type="EMBL" id="JACYFT010000001">
    <property type="protein sequence ID" value="MBD8048914.1"/>
    <property type="molecule type" value="Genomic_DNA"/>
</dbReference>
<keyword evidence="6" id="KW-1185">Reference proteome</keyword>
<dbReference type="RefSeq" id="WP_191817426.1">
    <property type="nucleotide sequence ID" value="NZ_JACYFT010000001.1"/>
</dbReference>
<evidence type="ECO:0000313" key="5">
    <source>
        <dbReference type="EMBL" id="MBD8048914.1"/>
    </source>
</evidence>
<gene>
    <name evidence="5" type="ORF">IC609_00035</name>
</gene>
<keyword evidence="1" id="KW-0547">Nucleotide-binding</keyword>
<name>A0A927FCS0_9BURK</name>
<dbReference type="Proteomes" id="UP000647424">
    <property type="component" value="Unassembled WGS sequence"/>
</dbReference>
<evidence type="ECO:0000256" key="2">
    <source>
        <dbReference type="ARBA" id="ARBA00023134"/>
    </source>
</evidence>
<dbReference type="Gene3D" id="3.40.50.300">
    <property type="entry name" value="P-loop containing nucleotide triphosphate hydrolases"/>
    <property type="match status" value="1"/>
</dbReference>
<evidence type="ECO:0000259" key="4">
    <source>
        <dbReference type="SMART" id="SM00962"/>
    </source>
</evidence>
<organism evidence="5 6">
    <name type="scientific">Limnohabitans radicicola</name>
    <dbReference type="NCBI Taxonomy" id="2771427"/>
    <lineage>
        <taxon>Bacteria</taxon>
        <taxon>Pseudomonadati</taxon>
        <taxon>Pseudomonadota</taxon>
        <taxon>Betaproteobacteria</taxon>
        <taxon>Burkholderiales</taxon>
        <taxon>Comamonadaceae</taxon>
        <taxon>Limnohabitans</taxon>
    </lineage>
</organism>
<feature type="region of interest" description="Disordered" evidence="3">
    <location>
        <begin position="452"/>
        <end position="484"/>
    </location>
</feature>
<feature type="domain" description="SRP54-type proteins GTP-binding" evidence="4">
    <location>
        <begin position="256"/>
        <end position="442"/>
    </location>
</feature>
<dbReference type="SMART" id="SM00962">
    <property type="entry name" value="SRP54"/>
    <property type="match status" value="1"/>
</dbReference>
<accession>A0A927FCS0</accession>
<proteinExistence type="predicted"/>
<comment type="caution">
    <text evidence="5">The sequence shown here is derived from an EMBL/GenBank/DDBJ whole genome shotgun (WGS) entry which is preliminary data.</text>
</comment>
<evidence type="ECO:0000256" key="1">
    <source>
        <dbReference type="ARBA" id="ARBA00022741"/>
    </source>
</evidence>
<feature type="compositionally biased region" description="Basic residues" evidence="3">
    <location>
        <begin position="452"/>
        <end position="461"/>
    </location>
</feature>
<evidence type="ECO:0000256" key="3">
    <source>
        <dbReference type="SAM" id="MobiDB-lite"/>
    </source>
</evidence>
<evidence type="ECO:0000313" key="6">
    <source>
        <dbReference type="Proteomes" id="UP000647424"/>
    </source>
</evidence>
<dbReference type="InterPro" id="IPR027417">
    <property type="entry name" value="P-loop_NTPase"/>
</dbReference>
<keyword evidence="2" id="KW-0342">GTP-binding</keyword>
<dbReference type="InterPro" id="IPR000897">
    <property type="entry name" value="SRP54_GTPase_dom"/>
</dbReference>
<reference evidence="5" key="1">
    <citation type="submission" date="2020-09" db="EMBL/GenBank/DDBJ databases">
        <title>Genome seq and assembly of Limnohabitants sp.</title>
        <authorList>
            <person name="Chhetri G."/>
        </authorList>
    </citation>
    <scope>NUCLEOTIDE SEQUENCE</scope>
    <source>
        <strain evidence="5">JUR4</strain>
    </source>
</reference>
<dbReference type="SUPFAM" id="SSF52540">
    <property type="entry name" value="P-loop containing nucleoside triphosphate hydrolases"/>
    <property type="match status" value="1"/>
</dbReference>
<dbReference type="AlphaFoldDB" id="A0A927FCS0"/>
<dbReference type="GO" id="GO:0005525">
    <property type="term" value="F:GTP binding"/>
    <property type="evidence" value="ECO:0007669"/>
    <property type="project" value="UniProtKB-KW"/>
</dbReference>